<evidence type="ECO:0000313" key="1">
    <source>
        <dbReference type="EMBL" id="KAJ4436730.1"/>
    </source>
</evidence>
<protein>
    <submittedName>
        <fullName evidence="1">Uncharacterized protein</fullName>
    </submittedName>
</protein>
<proteinExistence type="predicted"/>
<sequence>MSPGSSTESYPAFARIGLRKTPEKTSTRCGPLRKWSHRTTRRWTRKLCLVEANDIQRITGTEYRGGLRRRYIIFFEWKVYILNTPTPSAGFELMNDTKAIIGSSLIYLSASTRNMHYPTRGTLTYTLILVHDIILHRYYTCTARSAEVVYKLKMGHSPAIYPQVFSGNRTTPERNSGSADKRLCRLRYAIGFPVFKSPRIPKGEFNESRIFVAYSVTMLLEKSRITEALKLNGLHQLLVYADDVNMSGKKKHKRLGENTGILLFYLKQVMRYCRFGSKSRKSKVQRSTRVRLVGNISVSCMIFLHTLHIPNERKQINPSEVLDIICVLRK</sequence>
<organism evidence="1 2">
    <name type="scientific">Periplaneta americana</name>
    <name type="common">American cockroach</name>
    <name type="synonym">Blatta americana</name>
    <dbReference type="NCBI Taxonomy" id="6978"/>
    <lineage>
        <taxon>Eukaryota</taxon>
        <taxon>Metazoa</taxon>
        <taxon>Ecdysozoa</taxon>
        <taxon>Arthropoda</taxon>
        <taxon>Hexapoda</taxon>
        <taxon>Insecta</taxon>
        <taxon>Pterygota</taxon>
        <taxon>Neoptera</taxon>
        <taxon>Polyneoptera</taxon>
        <taxon>Dictyoptera</taxon>
        <taxon>Blattodea</taxon>
        <taxon>Blattoidea</taxon>
        <taxon>Blattidae</taxon>
        <taxon>Blattinae</taxon>
        <taxon>Periplaneta</taxon>
    </lineage>
</organism>
<dbReference type="EMBL" id="JAJSOF020000021">
    <property type="protein sequence ID" value="KAJ4436730.1"/>
    <property type="molecule type" value="Genomic_DNA"/>
</dbReference>
<evidence type="ECO:0000313" key="2">
    <source>
        <dbReference type="Proteomes" id="UP001148838"/>
    </source>
</evidence>
<gene>
    <name evidence="1" type="ORF">ANN_16862</name>
</gene>
<dbReference type="Proteomes" id="UP001148838">
    <property type="component" value="Unassembled WGS sequence"/>
</dbReference>
<keyword evidence="2" id="KW-1185">Reference proteome</keyword>
<name>A0ABQ8SSN5_PERAM</name>
<comment type="caution">
    <text evidence="1">The sequence shown here is derived from an EMBL/GenBank/DDBJ whole genome shotgun (WGS) entry which is preliminary data.</text>
</comment>
<reference evidence="1 2" key="1">
    <citation type="journal article" date="2022" name="Allergy">
        <title>Genome assembly and annotation of Periplaneta americana reveal a comprehensive cockroach allergen profile.</title>
        <authorList>
            <person name="Wang L."/>
            <person name="Xiong Q."/>
            <person name="Saelim N."/>
            <person name="Wang L."/>
            <person name="Nong W."/>
            <person name="Wan A.T."/>
            <person name="Shi M."/>
            <person name="Liu X."/>
            <person name="Cao Q."/>
            <person name="Hui J.H.L."/>
            <person name="Sookrung N."/>
            <person name="Leung T.F."/>
            <person name="Tungtrongchitr A."/>
            <person name="Tsui S.K.W."/>
        </authorList>
    </citation>
    <scope>NUCLEOTIDE SEQUENCE [LARGE SCALE GENOMIC DNA]</scope>
    <source>
        <strain evidence="1">PWHHKU_190912</strain>
    </source>
</reference>
<accession>A0ABQ8SSN5</accession>